<dbReference type="InterPro" id="IPR012338">
    <property type="entry name" value="Beta-lactam/transpept-like"/>
</dbReference>
<evidence type="ECO:0000313" key="11">
    <source>
        <dbReference type="EMBL" id="GAA4605271.1"/>
    </source>
</evidence>
<feature type="compositionally biased region" description="Pro residues" evidence="8">
    <location>
        <begin position="354"/>
        <end position="374"/>
    </location>
</feature>
<dbReference type="Proteomes" id="UP001500212">
    <property type="component" value="Unassembled WGS sequence"/>
</dbReference>
<feature type="region of interest" description="Disordered" evidence="8">
    <location>
        <begin position="1"/>
        <end position="374"/>
    </location>
</feature>
<evidence type="ECO:0000256" key="4">
    <source>
        <dbReference type="ARBA" id="ARBA00022960"/>
    </source>
</evidence>
<keyword evidence="9" id="KW-1133">Transmembrane helix</keyword>
<accession>A0ABP8TDD1</accession>
<keyword evidence="9" id="KW-0472">Membrane</keyword>
<keyword evidence="9" id="KW-0812">Transmembrane</keyword>
<keyword evidence="2" id="KW-0732">Signal</keyword>
<evidence type="ECO:0000256" key="9">
    <source>
        <dbReference type="SAM" id="Phobius"/>
    </source>
</evidence>
<feature type="compositionally biased region" description="Acidic residues" evidence="8">
    <location>
        <begin position="125"/>
        <end position="138"/>
    </location>
</feature>
<feature type="compositionally biased region" description="Acidic residues" evidence="8">
    <location>
        <begin position="149"/>
        <end position="170"/>
    </location>
</feature>
<dbReference type="InterPro" id="IPR018044">
    <property type="entry name" value="Peptidase_S11"/>
</dbReference>
<feature type="compositionally biased region" description="Acidic residues" evidence="8">
    <location>
        <begin position="177"/>
        <end position="195"/>
    </location>
</feature>
<evidence type="ECO:0000313" key="12">
    <source>
        <dbReference type="Proteomes" id="UP001500212"/>
    </source>
</evidence>
<dbReference type="Gene3D" id="3.40.710.10">
    <property type="entry name" value="DD-peptidase/beta-lactamase superfamily"/>
    <property type="match status" value="1"/>
</dbReference>
<evidence type="ECO:0000256" key="2">
    <source>
        <dbReference type="ARBA" id="ARBA00022729"/>
    </source>
</evidence>
<name>A0ABP8TDD1_9ACTN</name>
<keyword evidence="3" id="KW-0378">Hydrolase</keyword>
<dbReference type="RefSeq" id="WP_345351350.1">
    <property type="nucleotide sequence ID" value="NZ_BAABHJ010000005.1"/>
</dbReference>
<feature type="region of interest" description="Disordered" evidence="8">
    <location>
        <begin position="386"/>
        <end position="423"/>
    </location>
</feature>
<dbReference type="PRINTS" id="PR00725">
    <property type="entry name" value="DADACBPTASE1"/>
</dbReference>
<keyword evidence="12" id="KW-1185">Reference proteome</keyword>
<keyword evidence="6" id="KW-0961">Cell wall biogenesis/degradation</keyword>
<feature type="compositionally biased region" description="Pro residues" evidence="8">
    <location>
        <begin position="386"/>
        <end position="398"/>
    </location>
</feature>
<dbReference type="Pfam" id="PF00768">
    <property type="entry name" value="Peptidase_S11"/>
    <property type="match status" value="1"/>
</dbReference>
<feature type="transmembrane region" description="Helical" evidence="9">
    <location>
        <begin position="428"/>
        <end position="447"/>
    </location>
</feature>
<feature type="compositionally biased region" description="Basic and acidic residues" evidence="8">
    <location>
        <begin position="246"/>
        <end position="257"/>
    </location>
</feature>
<sequence length="818" mass="84745">MSREPDDARNEAAGTPQREDPGPGTEPQEEPDTGSAGVADADAESGAPASGQEDSAEPVRASEPESEATAELGRPAAAFSGETAEKDETDADAVAEQRDDHEAPEPSAESAETGDAEAGEQPAAGEDEPLEVEADDDTAVSADARSEQADEPEGPEPGDEPEVEHDPEPEDEHKVEPEDEPGPEDESEYGDEPEPDPGHGPSVDERDGADREKGSTPTAEFQLPRTVRVPAVSSDLTVMDMPRPTVPRERPRPERSVFEPAPRPSSGGTREETEPTAPPRDRGANTALTRPAPDREGSAPGTEAPGWFAPAQGPSSYASPTAPRTVEEPLPVRRPPTRGSLADTTQRDGLPMPTRLPAPAAGPPAPAPVPAPAPAPLPAPTAAYAPLPPPALPSPAAAPPQAVRPPAAEAPAQAPEAEPRRKRRRTGWIVAVALLVLLALVVTGQLVRPTPRPTLRLTLAATRHTFDGAAPDLPWPQQGQATLYVDGLGTMGSFGGQTPIPTASVAKVMTAYVFLNDHPLASGTDGPTYRISSEEAAQLPARKERGESLVEVVAGQAFTERKALEALLLVSANNIAHELARWDVGDEQAFVAKMNATARSLGMTGTTYTDPSGYDSTTVSTAADQVKLLTAAMRIPAFAEVVNHHTYVPNDGRPSRTAGNALLGRFGVVGGKTGYTDAAGGNFVFAVRKRKGSVTTTIVGAVMGQRSPSAMGAIEAAQPLIIAAEQALTSVTLARTGAEVALVDDGLGGHTPLRATAPVTVVGWGGLTVPVRVTGAPPRQASAGARVGVVKAGAAATPLVADQGLKPPSLLKRLLRLA</sequence>
<feature type="compositionally biased region" description="Basic and acidic residues" evidence="8">
    <location>
        <begin position="95"/>
        <end position="104"/>
    </location>
</feature>
<evidence type="ECO:0000256" key="5">
    <source>
        <dbReference type="ARBA" id="ARBA00022984"/>
    </source>
</evidence>
<gene>
    <name evidence="11" type="ORF">GCM10023195_18240</name>
</gene>
<proteinExistence type="inferred from homology"/>
<feature type="compositionally biased region" description="Basic and acidic residues" evidence="8">
    <location>
        <begin position="202"/>
        <end position="214"/>
    </location>
</feature>
<evidence type="ECO:0000256" key="1">
    <source>
        <dbReference type="ARBA" id="ARBA00007164"/>
    </source>
</evidence>
<keyword evidence="5" id="KW-0573">Peptidoglycan synthesis</keyword>
<organism evidence="11 12">
    <name type="scientific">Actinoallomurus liliacearum</name>
    <dbReference type="NCBI Taxonomy" id="1080073"/>
    <lineage>
        <taxon>Bacteria</taxon>
        <taxon>Bacillati</taxon>
        <taxon>Actinomycetota</taxon>
        <taxon>Actinomycetes</taxon>
        <taxon>Streptosporangiales</taxon>
        <taxon>Thermomonosporaceae</taxon>
        <taxon>Actinoallomurus</taxon>
    </lineage>
</organism>
<evidence type="ECO:0000256" key="7">
    <source>
        <dbReference type="RuleBase" id="RU004016"/>
    </source>
</evidence>
<evidence type="ECO:0000256" key="3">
    <source>
        <dbReference type="ARBA" id="ARBA00022801"/>
    </source>
</evidence>
<protein>
    <recommendedName>
        <fullName evidence="10">Peptidase S11 D-alanyl-D-alanine carboxypeptidase A N-terminal domain-containing protein</fullName>
    </recommendedName>
</protein>
<dbReference type="EMBL" id="BAABHJ010000005">
    <property type="protein sequence ID" value="GAA4605271.1"/>
    <property type="molecule type" value="Genomic_DNA"/>
</dbReference>
<feature type="compositionally biased region" description="Basic and acidic residues" evidence="8">
    <location>
        <begin position="269"/>
        <end position="283"/>
    </location>
</feature>
<keyword evidence="4" id="KW-0133">Cell shape</keyword>
<dbReference type="PANTHER" id="PTHR21581">
    <property type="entry name" value="D-ALANYL-D-ALANINE CARBOXYPEPTIDASE"/>
    <property type="match status" value="1"/>
</dbReference>
<evidence type="ECO:0000256" key="8">
    <source>
        <dbReference type="SAM" id="MobiDB-lite"/>
    </source>
</evidence>
<dbReference type="PANTHER" id="PTHR21581:SF33">
    <property type="entry name" value="D-ALANYL-D-ALANINE CARBOXYPEPTIDASE DACB"/>
    <property type="match status" value="1"/>
</dbReference>
<feature type="compositionally biased region" description="Low complexity" evidence="8">
    <location>
        <begin position="399"/>
        <end position="416"/>
    </location>
</feature>
<feature type="domain" description="Peptidase S11 D-alanyl-D-alanine carboxypeptidase A N-terminal" evidence="10">
    <location>
        <begin position="500"/>
        <end position="701"/>
    </location>
</feature>
<evidence type="ECO:0000259" key="10">
    <source>
        <dbReference type="Pfam" id="PF00768"/>
    </source>
</evidence>
<dbReference type="SUPFAM" id="SSF56601">
    <property type="entry name" value="beta-lactamase/transpeptidase-like"/>
    <property type="match status" value="1"/>
</dbReference>
<reference evidence="12" key="1">
    <citation type="journal article" date="2019" name="Int. J. Syst. Evol. Microbiol.">
        <title>The Global Catalogue of Microorganisms (GCM) 10K type strain sequencing project: providing services to taxonomists for standard genome sequencing and annotation.</title>
        <authorList>
            <consortium name="The Broad Institute Genomics Platform"/>
            <consortium name="The Broad Institute Genome Sequencing Center for Infectious Disease"/>
            <person name="Wu L."/>
            <person name="Ma J."/>
        </authorList>
    </citation>
    <scope>NUCLEOTIDE SEQUENCE [LARGE SCALE GENOMIC DNA]</scope>
    <source>
        <strain evidence="12">JCM 17938</strain>
    </source>
</reference>
<comment type="caution">
    <text evidence="11">The sequence shown here is derived from an EMBL/GenBank/DDBJ whole genome shotgun (WGS) entry which is preliminary data.</text>
</comment>
<feature type="compositionally biased region" description="Basic and acidic residues" evidence="8">
    <location>
        <begin position="1"/>
        <end position="10"/>
    </location>
</feature>
<comment type="similarity">
    <text evidence="1 7">Belongs to the peptidase S11 family.</text>
</comment>
<evidence type="ECO:0000256" key="6">
    <source>
        <dbReference type="ARBA" id="ARBA00023316"/>
    </source>
</evidence>
<dbReference type="InterPro" id="IPR001967">
    <property type="entry name" value="Peptidase_S11_N"/>
</dbReference>